<accession>K9YJH8</accession>
<name>K9YJH8_CYASC</name>
<dbReference type="AlphaFoldDB" id="K9YJH8"/>
<dbReference type="Proteomes" id="UP000010483">
    <property type="component" value="Chromosome"/>
</dbReference>
<keyword evidence="2" id="KW-1185">Reference proteome</keyword>
<evidence type="ECO:0000313" key="1">
    <source>
        <dbReference type="EMBL" id="AFZ46622.1"/>
    </source>
</evidence>
<dbReference type="BioCyc" id="CSTA292563:G1353-651-MONOMER"/>
<organism evidence="1 2">
    <name type="scientific">Cyanobacterium stanieri (strain ATCC 29140 / PCC 7202)</name>
    <dbReference type="NCBI Taxonomy" id="292563"/>
    <lineage>
        <taxon>Bacteria</taxon>
        <taxon>Bacillati</taxon>
        <taxon>Cyanobacteriota</taxon>
        <taxon>Cyanophyceae</taxon>
        <taxon>Oscillatoriophycideae</taxon>
        <taxon>Chroococcales</taxon>
        <taxon>Geminocystaceae</taxon>
        <taxon>Cyanobacterium</taxon>
    </lineage>
</organism>
<sequence>MLIQDIKYVETVSHEEVKGGFSEALANAIAAAQGRAISLTSSFTDTFSSSEIGAKIAVSLSGSSSFADV</sequence>
<dbReference type="STRING" id="292563.Cyast_0646"/>
<dbReference type="KEGG" id="csn:Cyast_0646"/>
<proteinExistence type="predicted"/>
<dbReference type="EMBL" id="CP003940">
    <property type="protein sequence ID" value="AFZ46622.1"/>
    <property type="molecule type" value="Genomic_DNA"/>
</dbReference>
<reference evidence="2" key="1">
    <citation type="journal article" date="2013" name="Proc. Natl. Acad. Sci. U.S.A.">
        <title>Improving the coverage of the cyanobacterial phylum using diversity-driven genome sequencing.</title>
        <authorList>
            <person name="Shih P.M."/>
            <person name="Wu D."/>
            <person name="Latifi A."/>
            <person name="Axen S.D."/>
            <person name="Fewer D.P."/>
            <person name="Talla E."/>
            <person name="Calteau A."/>
            <person name="Cai F."/>
            <person name="Tandeau de Marsac N."/>
            <person name="Rippka R."/>
            <person name="Herdman M."/>
            <person name="Sivonen K."/>
            <person name="Coursin T."/>
            <person name="Laurent T."/>
            <person name="Goodwin L."/>
            <person name="Nolan M."/>
            <person name="Davenport K.W."/>
            <person name="Han C.S."/>
            <person name="Rubin E.M."/>
            <person name="Eisen J.A."/>
            <person name="Woyke T."/>
            <person name="Gugger M."/>
            <person name="Kerfeld C.A."/>
        </authorList>
    </citation>
    <scope>NUCLEOTIDE SEQUENCE [LARGE SCALE GENOMIC DNA]</scope>
    <source>
        <strain evidence="2">ATCC 29140 / PCC 7202</strain>
    </source>
</reference>
<protein>
    <submittedName>
        <fullName evidence="1">Uncharacterized protein</fullName>
    </submittedName>
</protein>
<gene>
    <name evidence="1" type="ordered locus">Cyast_0646</name>
</gene>
<evidence type="ECO:0000313" key="2">
    <source>
        <dbReference type="Proteomes" id="UP000010483"/>
    </source>
</evidence>
<dbReference type="HOGENOM" id="CLU_2768926_0_0_3"/>